<feature type="transmembrane region" description="Helical" evidence="8">
    <location>
        <begin position="94"/>
        <end position="112"/>
    </location>
</feature>
<keyword evidence="4" id="KW-0256">Endoplasmic reticulum</keyword>
<comment type="similarity">
    <text evidence="2">Belongs to the TMEM208 family.</text>
</comment>
<evidence type="ECO:0000256" key="5">
    <source>
        <dbReference type="ARBA" id="ARBA00022989"/>
    </source>
</evidence>
<sequence length="182" mass="20778">MAAQSSKKLAAANVKTLNQLHLISAGINLLVIIAIFFLHRPASFLPWLLLSIPSFLLQYNLEASGRPKYVKEKGYDKLVKSGQDIHQQGGLFEYFFDVIYLTWLFDILMIIFGTNKVWWGYSVIPGFACYKLYGIVSPFFKNKGQQQQETTSTAEEKSASGKSKRQQKLEARREKGPTMKYR</sequence>
<name>G3AF20_SPAPN</name>
<organism evidence="10">
    <name type="scientific">Spathaspora passalidarum (strain NRRL Y-27907 / 11-Y1)</name>
    <dbReference type="NCBI Taxonomy" id="619300"/>
    <lineage>
        <taxon>Eukaryota</taxon>
        <taxon>Fungi</taxon>
        <taxon>Dikarya</taxon>
        <taxon>Ascomycota</taxon>
        <taxon>Saccharomycotina</taxon>
        <taxon>Pichiomycetes</taxon>
        <taxon>Debaryomycetaceae</taxon>
        <taxon>Spathaspora</taxon>
    </lineage>
</organism>
<feature type="region of interest" description="Disordered" evidence="7">
    <location>
        <begin position="147"/>
        <end position="182"/>
    </location>
</feature>
<evidence type="ECO:0000256" key="3">
    <source>
        <dbReference type="ARBA" id="ARBA00022692"/>
    </source>
</evidence>
<dbReference type="Proteomes" id="UP000000709">
    <property type="component" value="Unassembled WGS sequence"/>
</dbReference>
<feature type="transmembrane region" description="Helical" evidence="8">
    <location>
        <begin position="20"/>
        <end position="38"/>
    </location>
</feature>
<dbReference type="PANTHER" id="PTHR13505:SF7">
    <property type="entry name" value="TRANSMEMBRANE PROTEIN 208"/>
    <property type="match status" value="1"/>
</dbReference>
<evidence type="ECO:0000313" key="10">
    <source>
        <dbReference type="Proteomes" id="UP000000709"/>
    </source>
</evidence>
<dbReference type="GO" id="GO:0005789">
    <property type="term" value="C:endoplasmic reticulum membrane"/>
    <property type="evidence" value="ECO:0007669"/>
    <property type="project" value="UniProtKB-SubCell"/>
</dbReference>
<proteinExistence type="inferred from homology"/>
<gene>
    <name evidence="9" type="ORF">SPAPADRAFT_53226</name>
</gene>
<evidence type="ECO:0000256" key="6">
    <source>
        <dbReference type="ARBA" id="ARBA00023136"/>
    </source>
</evidence>
<dbReference type="GeneID" id="18871770"/>
<feature type="compositionally biased region" description="Basic and acidic residues" evidence="7">
    <location>
        <begin position="167"/>
        <end position="182"/>
    </location>
</feature>
<dbReference type="GO" id="GO:0006624">
    <property type="term" value="P:vacuolar protein processing"/>
    <property type="evidence" value="ECO:0007669"/>
    <property type="project" value="EnsemblFungi"/>
</dbReference>
<feature type="transmembrane region" description="Helical" evidence="8">
    <location>
        <begin position="44"/>
        <end position="61"/>
    </location>
</feature>
<dbReference type="PANTHER" id="PTHR13505">
    <property type="entry name" value="TRANSMEMBRANE PROTEIN 208"/>
    <property type="match status" value="1"/>
</dbReference>
<evidence type="ECO:0008006" key="11">
    <source>
        <dbReference type="Google" id="ProtNLM"/>
    </source>
</evidence>
<dbReference type="GO" id="GO:0005773">
    <property type="term" value="C:vacuole"/>
    <property type="evidence" value="ECO:0007669"/>
    <property type="project" value="GOC"/>
</dbReference>
<dbReference type="InterPro" id="IPR008506">
    <property type="entry name" value="SND2/TMEM208"/>
</dbReference>
<feature type="transmembrane region" description="Helical" evidence="8">
    <location>
        <begin position="118"/>
        <end position="140"/>
    </location>
</feature>
<dbReference type="InParanoid" id="G3AF20"/>
<evidence type="ECO:0000313" key="9">
    <source>
        <dbReference type="EMBL" id="EGW34824.1"/>
    </source>
</evidence>
<dbReference type="AlphaFoldDB" id="G3AF20"/>
<dbReference type="RefSeq" id="XP_007372236.1">
    <property type="nucleotide sequence ID" value="XM_007372174.1"/>
</dbReference>
<evidence type="ECO:0000256" key="4">
    <source>
        <dbReference type="ARBA" id="ARBA00022824"/>
    </source>
</evidence>
<keyword evidence="10" id="KW-1185">Reference proteome</keyword>
<dbReference type="Pfam" id="PF05620">
    <property type="entry name" value="TMEM208_SND2"/>
    <property type="match status" value="1"/>
</dbReference>
<dbReference type="STRING" id="619300.G3AF20"/>
<dbReference type="KEGG" id="spaa:SPAPADRAFT_53226"/>
<evidence type="ECO:0000256" key="1">
    <source>
        <dbReference type="ARBA" id="ARBA00004477"/>
    </source>
</evidence>
<comment type="subcellular location">
    <subcellularLocation>
        <location evidence="1">Endoplasmic reticulum membrane</location>
        <topology evidence="1">Multi-pass membrane protein</topology>
    </subcellularLocation>
</comment>
<keyword evidence="5 8" id="KW-1133">Transmembrane helix</keyword>
<dbReference type="FunCoup" id="G3AF20">
    <property type="interactions" value="144"/>
</dbReference>
<protein>
    <recommendedName>
        <fullName evidence="11">DUF788-domain-containing protein</fullName>
    </recommendedName>
</protein>
<keyword evidence="6 8" id="KW-0472">Membrane</keyword>
<dbReference type="OrthoDB" id="10012212at2759"/>
<evidence type="ECO:0000256" key="2">
    <source>
        <dbReference type="ARBA" id="ARBA00009950"/>
    </source>
</evidence>
<evidence type="ECO:0000256" key="7">
    <source>
        <dbReference type="SAM" id="MobiDB-lite"/>
    </source>
</evidence>
<accession>G3AF20</accession>
<reference evidence="9 10" key="1">
    <citation type="journal article" date="2011" name="Proc. Natl. Acad. Sci. U.S.A.">
        <title>Comparative genomics of xylose-fermenting fungi for enhanced biofuel production.</title>
        <authorList>
            <person name="Wohlbach D.J."/>
            <person name="Kuo A."/>
            <person name="Sato T.K."/>
            <person name="Potts K.M."/>
            <person name="Salamov A.A."/>
            <person name="LaButti K.M."/>
            <person name="Sun H."/>
            <person name="Clum A."/>
            <person name="Pangilinan J.L."/>
            <person name="Lindquist E.A."/>
            <person name="Lucas S."/>
            <person name="Lapidus A."/>
            <person name="Jin M."/>
            <person name="Gunawan C."/>
            <person name="Balan V."/>
            <person name="Dale B.E."/>
            <person name="Jeffries T.W."/>
            <person name="Zinkel R."/>
            <person name="Barry K.W."/>
            <person name="Grigoriev I.V."/>
            <person name="Gasch A.P."/>
        </authorList>
    </citation>
    <scope>NUCLEOTIDE SEQUENCE [LARGE SCALE GENOMIC DNA]</scope>
    <source>
        <strain evidence="10">NRRL Y-27907 / 11-Y1</strain>
    </source>
</reference>
<dbReference type="EMBL" id="GL996499">
    <property type="protein sequence ID" value="EGW34824.1"/>
    <property type="molecule type" value="Genomic_DNA"/>
</dbReference>
<keyword evidence="3 8" id="KW-0812">Transmembrane</keyword>
<evidence type="ECO:0000256" key="8">
    <source>
        <dbReference type="SAM" id="Phobius"/>
    </source>
</evidence>
<dbReference type="HOGENOM" id="CLU_094308_1_1_1"/>
<dbReference type="eggNOG" id="KOG3269">
    <property type="taxonomic scope" value="Eukaryota"/>
</dbReference>
<dbReference type="OMA" id="GRPKYDA"/>